<evidence type="ECO:0000256" key="6">
    <source>
        <dbReference type="ARBA" id="ARBA00056842"/>
    </source>
</evidence>
<evidence type="ECO:0000259" key="11">
    <source>
        <dbReference type="PROSITE" id="PS51783"/>
    </source>
</evidence>
<dbReference type="InterPro" id="IPR011989">
    <property type="entry name" value="ARM-like"/>
</dbReference>
<reference evidence="12" key="2">
    <citation type="submission" date="2025-09" db="UniProtKB">
        <authorList>
            <consortium name="Ensembl"/>
        </authorList>
    </citation>
    <scope>IDENTIFICATION</scope>
</reference>
<dbReference type="PROSITE" id="PS51783">
    <property type="entry name" value="PH_BEACH"/>
    <property type="match status" value="1"/>
</dbReference>
<dbReference type="Gene3D" id="2.30.29.30">
    <property type="entry name" value="Pleckstrin-homology domain (PH domain)/Phosphotyrosine-binding domain (PTB)"/>
    <property type="match status" value="1"/>
</dbReference>
<proteinExistence type="inferred from homology"/>
<feature type="repeat" description="WD" evidence="8">
    <location>
        <begin position="2512"/>
        <end position="2553"/>
    </location>
</feature>
<dbReference type="PROSITE" id="PS50197">
    <property type="entry name" value="BEACH"/>
    <property type="match status" value="1"/>
</dbReference>
<dbReference type="InterPro" id="IPR036322">
    <property type="entry name" value="WD40_repeat_dom_sf"/>
</dbReference>
<organism evidence="12 13">
    <name type="scientific">Mus spicilegus</name>
    <name type="common">Mound-building mouse</name>
    <dbReference type="NCBI Taxonomy" id="10103"/>
    <lineage>
        <taxon>Eukaryota</taxon>
        <taxon>Metazoa</taxon>
        <taxon>Chordata</taxon>
        <taxon>Craniata</taxon>
        <taxon>Vertebrata</taxon>
        <taxon>Euteleostomi</taxon>
        <taxon>Mammalia</taxon>
        <taxon>Eutheria</taxon>
        <taxon>Euarchontoglires</taxon>
        <taxon>Glires</taxon>
        <taxon>Rodentia</taxon>
        <taxon>Myomorpha</taxon>
        <taxon>Muroidea</taxon>
        <taxon>Muridae</taxon>
        <taxon>Murinae</taxon>
        <taxon>Mus</taxon>
        <taxon>Mus</taxon>
    </lineage>
</organism>
<keyword evidence="3 8" id="KW-0853">WD repeat</keyword>
<dbReference type="SUPFAM" id="SSF81837">
    <property type="entry name" value="BEACH domain"/>
    <property type="match status" value="1"/>
</dbReference>
<dbReference type="InterPro" id="IPR013320">
    <property type="entry name" value="ConA-like_dom_sf"/>
</dbReference>
<evidence type="ECO:0000256" key="4">
    <source>
        <dbReference type="ARBA" id="ARBA00022737"/>
    </source>
</evidence>
<dbReference type="Pfam" id="PF20425">
    <property type="entry name" value="Neurobeachin"/>
    <property type="match status" value="1"/>
</dbReference>
<dbReference type="PROSITE" id="PS50082">
    <property type="entry name" value="WD_REPEATS_2"/>
    <property type="match status" value="2"/>
</dbReference>
<dbReference type="CDD" id="cd01201">
    <property type="entry name" value="PH_BEACH"/>
    <property type="match status" value="1"/>
</dbReference>
<feature type="domain" description="BEACH" evidence="10">
    <location>
        <begin position="2016"/>
        <end position="2308"/>
    </location>
</feature>
<dbReference type="InterPro" id="IPR046851">
    <property type="entry name" value="NBCH_WD40"/>
</dbReference>
<evidence type="ECO:0000256" key="5">
    <source>
        <dbReference type="ARBA" id="ARBA00022824"/>
    </source>
</evidence>
<dbReference type="GeneTree" id="ENSGT00940000158454"/>
<evidence type="ECO:0000256" key="7">
    <source>
        <dbReference type="ARBA" id="ARBA00068540"/>
    </source>
</evidence>
<dbReference type="GO" id="GO:0030099">
    <property type="term" value="P:myeloid cell differentiation"/>
    <property type="evidence" value="ECO:0007669"/>
    <property type="project" value="UniProtKB-ARBA"/>
</dbReference>
<feature type="region of interest" description="Disordered" evidence="9">
    <location>
        <begin position="1330"/>
        <end position="1408"/>
    </location>
</feature>
<dbReference type="FunFam" id="1.10.1540.10:FF:000001">
    <property type="entry name" value="neurobeachin isoform X1"/>
    <property type="match status" value="1"/>
</dbReference>
<evidence type="ECO:0000313" key="12">
    <source>
        <dbReference type="Ensembl" id="ENSMSIP00000030014.1"/>
    </source>
</evidence>
<dbReference type="Gene3D" id="1.25.10.10">
    <property type="entry name" value="Leucine-rich Repeat Variant"/>
    <property type="match status" value="1"/>
</dbReference>
<dbReference type="Ensembl" id="ENSMSIT00000037802.1">
    <property type="protein sequence ID" value="ENSMSIP00000030014.1"/>
    <property type="gene ID" value="ENSMSIG00000024861.1"/>
</dbReference>
<dbReference type="InterPro" id="IPR011993">
    <property type="entry name" value="PH-like_dom_sf"/>
</dbReference>
<dbReference type="GO" id="GO:0019901">
    <property type="term" value="F:protein kinase binding"/>
    <property type="evidence" value="ECO:0007669"/>
    <property type="project" value="TreeGrafter"/>
</dbReference>
<comment type="subcellular location">
    <subcellularLocation>
        <location evidence="1">Endoplasmic reticulum</location>
    </subcellularLocation>
</comment>
<dbReference type="GO" id="GO:0008104">
    <property type="term" value="P:intracellular protein localization"/>
    <property type="evidence" value="ECO:0007669"/>
    <property type="project" value="TreeGrafter"/>
</dbReference>
<feature type="repeat" description="WD" evidence="8">
    <location>
        <begin position="2461"/>
        <end position="2494"/>
    </location>
</feature>
<evidence type="ECO:0000256" key="9">
    <source>
        <dbReference type="SAM" id="MobiDB-lite"/>
    </source>
</evidence>
<comment type="similarity">
    <text evidence="2">Belongs to the WD repeat neurobeachin family.</text>
</comment>
<dbReference type="Proteomes" id="UP000694415">
    <property type="component" value="Unplaced"/>
</dbReference>
<keyword evidence="13" id="KW-1185">Reference proteome</keyword>
<dbReference type="Pfam" id="PF02138">
    <property type="entry name" value="Beach"/>
    <property type="match status" value="1"/>
</dbReference>
<dbReference type="SUPFAM" id="SSF49899">
    <property type="entry name" value="Concanavalin A-like lectins/glucanases"/>
    <property type="match status" value="1"/>
</dbReference>
<dbReference type="GO" id="GO:0016020">
    <property type="term" value="C:membrane"/>
    <property type="evidence" value="ECO:0007669"/>
    <property type="project" value="TreeGrafter"/>
</dbReference>
<dbReference type="SMART" id="SM00320">
    <property type="entry name" value="WD40"/>
    <property type="match status" value="3"/>
</dbReference>
<dbReference type="InterPro" id="IPR050865">
    <property type="entry name" value="BEACH_Domain"/>
</dbReference>
<feature type="domain" description="BEACH-type PH" evidence="11">
    <location>
        <begin position="1878"/>
        <end position="2003"/>
    </location>
</feature>
<dbReference type="Pfam" id="PF15787">
    <property type="entry name" value="DUF4704"/>
    <property type="match status" value="1"/>
</dbReference>
<dbReference type="PROSITE" id="PS50294">
    <property type="entry name" value="WD_REPEATS_REGION"/>
    <property type="match status" value="1"/>
</dbReference>
<dbReference type="Pfam" id="PF14844">
    <property type="entry name" value="PH_BEACH"/>
    <property type="match status" value="1"/>
</dbReference>
<dbReference type="SUPFAM" id="SSF50978">
    <property type="entry name" value="WD40 repeat-like"/>
    <property type="match status" value="1"/>
</dbReference>
<evidence type="ECO:0000259" key="10">
    <source>
        <dbReference type="PROSITE" id="PS50197"/>
    </source>
</evidence>
<dbReference type="FunFam" id="2.130.10.10:FF:001375">
    <property type="entry name" value="Neurobeachin-like protein 2"/>
    <property type="match status" value="1"/>
</dbReference>
<dbReference type="Gene3D" id="1.10.1540.10">
    <property type="entry name" value="BEACH domain"/>
    <property type="match status" value="1"/>
</dbReference>
<dbReference type="SUPFAM" id="SSF48371">
    <property type="entry name" value="ARM repeat"/>
    <property type="match status" value="1"/>
</dbReference>
<sequence>MAASERLYELWLLYYAQKDLGYLQQWLKAFVGVFEKTISLSSLEPRRPEEAGAEVPLLPLDALHALAEQLDQDDLDQALLLLKLFIILCRNLENVEAGWGQVLVPRVLALLTVLMAELKGSPSSQESHGTQLENLALHALLLCEGLFDPYQTWRRQLTGEVISSKEKSKYKFPPAALPCEFGAFFQENLQDAERLPPTLLLRLIHLFGAVLAGGKANGQMAVSAGSVQGLLGVVRGWGRGPAQDPQQVPLALRALVGAVHVLHASRAPPRGPELRTLLEGYFHILNADWPTSPSSSPEEALVTLRVSMLDAIPMMLACEDRPVLQATFLSNNCFEHLIRLIQNSKVLDQDTDAIAVHVVRVLTCIMSGSPSAKEVFKERIGYQHLQEVLQSHGPPTHRLLQELLNMAVEGDHSMHPPPPIRNEQPVLVLMQWLPALPTAELRLFLAQRLWWLCDSCPASRTTCVQAGLVGYLLETLNTGTALGARCQEQLLALLQALGRVSLRPLELRRLLRPPPGLDSESSGNESQKARHAGAVIRALSGMARHRGPARALRYFDLTPSMAGIMVPPVQRWPGAGFTFHAWLCLQSSEAVPTSAPSRPLQRKQLYSFFTSSGSGFEAFFTAAGTLVVAVCTRKEYVTVSLPEVSFADSAWHCVAIVHVPGRRPFSQNLVNVFKDGHLVKTVPFRFPSLSEPFSSCCIGSAGHRTTTTTTGLPASSVSTALAHTHPSLTRSQSVPASTGLGWGPGLGTPLQEGSVSSTLAGTQDTRWGSPTSLEGELGAVAIFHEALQPSALRVLCSLGPNEPAPFKPEGELHEFGTKLLLHYSPQACKNNICLDLSPGHGLDGRLTGHRVETWDVKDVVNCVGGMGVLLPLLERVAVQPQEAEAGPCETHDLVGPELTSGRTQGLLLPLGKSSEDRMERNAVAAFLLMLRNFLQNHTVNQESLVQCQGPAIIGALLRKVPSSAMDMNVLMSAQLLMEQAAADGGGPLLYLLYQHLLFNFHLWTLSDFAVRLGHIQYMSSMVREHRQKLRKKYGVQFLLDALRTHYSPQRERPLAADDLRTVQTSLLGLVREFLVRNFSVEDMQVVLNFLAATGDDGQVVGTLELLLTLLQGSPVQDPLAAFLLELGNLEVLLALLVRPKSMPLLTDRVCKILRRLQQNERLPERNRQRIRLHDCGLQGLVASLSEESISPQLCQGLYKLFVGTDCLNLSDLLAVVQLSLQADLSVRLDICRQLFYLIYGQPDVVRLLARQAGWQDVLTRLYVLEAATDSSPPRFPPELPISSELALSPPPTELPADSSDVFLPSESPCPDQDAFYQALSPFSTPFDLGLERASIGSGNTAGGGSSNGTVTPASQPGTPSPLDGPRPFPTAQGRHSSSLSNVLEDGSLLEPTISGDDTSNTSNPQQTPEEELCNLLTNVLFSVTWRGVEGSAEAAWRERGQVFSVLTQLGASATLVRPPDCIKRSLLEMMLESALTDIKEAPPGGLANLSQQALWLLRLLQDFLCAEGHGNQELWSEKLFEGVCNLLDRLGAWPHLANSTADLREMAQIGLRLVLGYILLEDPQLHAQAYVKLHTLLQTAVPTRRDEACYVLSKLEAALSRALTTSSSETEHASTAVAASERCSWLVPLVRTLLDRAYGPLGLQWGLPSLPPTNGSPTFFEDFQAFCATAEWRHFIDKQVQPTMSKFEMDTYAKSHDLMSGFWNACYDTLMSSGQRHQRDCIQSRRAFKELVLEPAQRRARVEGLRYASVLKQQAAQHSTALLHWGALWRQLSSPCGAWALRIPPVPHWKLSSAETYSRMRLKLVPNHHFDPHLEASALRDNLGEAPMTPTEETSLPLAVTKEAKISAPPEELLEEQLGEEDLAALESLMEEAAELDEKREKLVLSAECQLVTVVAVVPGLLEVTTQHVYFYDGSTERVETEEGIGHDFRRPLAQLREVHLRRFNLRRSALELFFIDQSNYFLNFPHKVAASSASSPCQAPRPQLYPIPSHTQLRNQVYSLLLRLRPPTQGYLSSRSPLEMLRASGLTQKWVQREISNFEYLMQLNTIAGRTYNDLSQYPVFPWVLQDYVSPVLDLSNPAVFRDLSKPIGVVNPKHAQLVREKYESFEDPAGTIDKFHYGTHYSNAAGVMHYLIRVEPFTSLHVQLQSGRFDCSDRQFHSVAAAWQARLESPADVKELIPEFFYFPDFLENQNGFDLGCLQLTNEKVGDVVLPPWASSPEDFIQKHRQALESEYVSTHLHEWIDLIFGYKQRGPAAEEALNVFYYCTYEGAVDLDHVADERERKALEGIISNFGQTPCQLLKEPHPPRLSAEEAANRLARLDTNSPSIFQNLNQLKAFFAEVVSEAVPLVLALVPHRQSHSFITQSSSDMLVTVSASGLLGTHTWLPYDRNINNYFTFSKDPTMGSPKVQKLLSGPWVSDNGVSAQALAVAPDGKLLFSGGHWDGSLRVTSLPRGRLLNQLSRHLDVVTCLALDTCGIYLISGSRDTTCMVWRLLHQSGLSAGLAPKPVQVLYGHVAAVSCVAISTELDMAVSGSEDGTVIIHTVRRGQFVAALRPPGATLPGPVSHLALGAEGQIVVQSSACERPGAQVTYSLHLYSVNGRLRASVTLMEQPTALTVAEDFVLLGTAQCSLHILHLNKLRPAVPPLPMKVPVHSVSVTKERSHVLVGLEDGKLIVVGAGQPSEVRSSQFARRLWRSSRRISQVSSGETEYNPGEAR</sequence>
<dbReference type="InterPro" id="IPR016024">
    <property type="entry name" value="ARM-type_fold"/>
</dbReference>
<dbReference type="InterPro" id="IPR001680">
    <property type="entry name" value="WD40_rpt"/>
</dbReference>
<dbReference type="InterPro" id="IPR000409">
    <property type="entry name" value="BEACH_dom"/>
</dbReference>
<feature type="compositionally biased region" description="Pro residues" evidence="9">
    <location>
        <begin position="1358"/>
        <end position="1368"/>
    </location>
</feature>
<dbReference type="Gene3D" id="2.130.10.10">
    <property type="entry name" value="YVTN repeat-like/Quinoprotein amine dehydrogenase"/>
    <property type="match status" value="1"/>
</dbReference>
<dbReference type="SUPFAM" id="SSF50729">
    <property type="entry name" value="PH domain-like"/>
    <property type="match status" value="1"/>
</dbReference>
<dbReference type="CDD" id="cd06071">
    <property type="entry name" value="Beach"/>
    <property type="match status" value="1"/>
</dbReference>
<dbReference type="InterPro" id="IPR036372">
    <property type="entry name" value="BEACH_dom_sf"/>
</dbReference>
<feature type="region of interest" description="Disordered" evidence="9">
    <location>
        <begin position="1269"/>
        <end position="1307"/>
    </location>
</feature>
<evidence type="ECO:0000256" key="1">
    <source>
        <dbReference type="ARBA" id="ARBA00004240"/>
    </source>
</evidence>
<feature type="compositionally biased region" description="Polar residues" evidence="9">
    <location>
        <begin position="1395"/>
        <end position="1407"/>
    </location>
</feature>
<comment type="function">
    <text evidence="6">Probably involved in thrombopoiesis. Plays a role in the development or secretion of alpha-granules, that contain several growth factors important for platelet biogenesis.</text>
</comment>
<dbReference type="PANTHER" id="PTHR13743">
    <property type="entry name" value="BEIGE/BEACH-RELATED"/>
    <property type="match status" value="1"/>
</dbReference>
<dbReference type="Pfam" id="PF16057">
    <property type="entry name" value="DUF4800"/>
    <property type="match status" value="1"/>
</dbReference>
<dbReference type="InterPro" id="IPR046852">
    <property type="entry name" value="Neurobeachin_a-sol"/>
</dbReference>
<dbReference type="InterPro" id="IPR015943">
    <property type="entry name" value="WD40/YVTN_repeat-like_dom_sf"/>
</dbReference>
<protein>
    <recommendedName>
        <fullName evidence="7">Neurobeachin-like protein 2</fullName>
    </recommendedName>
</protein>
<keyword evidence="4" id="KW-0677">Repeat</keyword>
<evidence type="ECO:0000256" key="8">
    <source>
        <dbReference type="PROSITE-ProRule" id="PRU00221"/>
    </source>
</evidence>
<evidence type="ECO:0000256" key="2">
    <source>
        <dbReference type="ARBA" id="ARBA00008498"/>
    </source>
</evidence>
<keyword evidence="5" id="KW-0256">Endoplasmic reticulum</keyword>
<dbReference type="InterPro" id="IPR031570">
    <property type="entry name" value="NBEA/BDCP_DUF4704"/>
</dbReference>
<name>A0A8C6I0K5_MUSSI</name>
<dbReference type="PANTHER" id="PTHR13743:SF111">
    <property type="entry name" value="NEUROBEACHIN-LIKE PROTEIN 2"/>
    <property type="match status" value="1"/>
</dbReference>
<dbReference type="Pfam" id="PF20426">
    <property type="entry name" value="NBCH_WD40"/>
    <property type="match status" value="1"/>
</dbReference>
<evidence type="ECO:0000313" key="13">
    <source>
        <dbReference type="Proteomes" id="UP000694415"/>
    </source>
</evidence>
<reference evidence="12" key="1">
    <citation type="submission" date="2025-08" db="UniProtKB">
        <authorList>
            <consortium name="Ensembl"/>
        </authorList>
    </citation>
    <scope>IDENTIFICATION</scope>
</reference>
<dbReference type="GO" id="GO:0005829">
    <property type="term" value="C:cytosol"/>
    <property type="evidence" value="ECO:0007669"/>
    <property type="project" value="TreeGrafter"/>
</dbReference>
<dbReference type="SMART" id="SM01026">
    <property type="entry name" value="Beach"/>
    <property type="match status" value="1"/>
</dbReference>
<dbReference type="GO" id="GO:0005783">
    <property type="term" value="C:endoplasmic reticulum"/>
    <property type="evidence" value="ECO:0007669"/>
    <property type="project" value="UniProtKB-SubCell"/>
</dbReference>
<evidence type="ECO:0000256" key="3">
    <source>
        <dbReference type="ARBA" id="ARBA00022574"/>
    </source>
</evidence>
<dbReference type="InterPro" id="IPR023362">
    <property type="entry name" value="PH-BEACH_dom"/>
</dbReference>
<accession>A0A8C6I0K5</accession>